<evidence type="ECO:0000256" key="1">
    <source>
        <dbReference type="ARBA" id="ARBA00022723"/>
    </source>
</evidence>
<dbReference type="Gene3D" id="3.30.540.10">
    <property type="entry name" value="Fructose-1,6-Bisphosphatase, subunit A, domain 1"/>
    <property type="match status" value="1"/>
</dbReference>
<evidence type="ECO:0008006" key="7">
    <source>
        <dbReference type="Google" id="ProtNLM"/>
    </source>
</evidence>
<dbReference type="PATRIC" id="fig|883161.3.peg.1477"/>
<dbReference type="InterPro" id="IPR020583">
    <property type="entry name" value="Inositol_monoP_metal-BS"/>
</dbReference>
<dbReference type="PROSITE" id="PS00629">
    <property type="entry name" value="IMP_1"/>
    <property type="match status" value="1"/>
</dbReference>
<proteinExistence type="predicted"/>
<gene>
    <name evidence="5" type="ORF">HMPREF9306_01489</name>
</gene>
<comment type="caution">
    <text evidence="5">The sequence shown here is derived from an EMBL/GenBank/DDBJ whole genome shotgun (WGS) entry which is preliminary data.</text>
</comment>
<keyword evidence="3 4" id="KW-0460">Magnesium</keyword>
<dbReference type="Proteomes" id="UP000014417">
    <property type="component" value="Unassembled WGS sequence"/>
</dbReference>
<evidence type="ECO:0000313" key="6">
    <source>
        <dbReference type="Proteomes" id="UP000014417"/>
    </source>
</evidence>
<evidence type="ECO:0000256" key="4">
    <source>
        <dbReference type="PIRSR" id="PIRSR600760-2"/>
    </source>
</evidence>
<dbReference type="SUPFAM" id="SSF56655">
    <property type="entry name" value="Carbohydrate phosphatase"/>
    <property type="match status" value="1"/>
</dbReference>
<protein>
    <recommendedName>
        <fullName evidence="7">Inositol monophosphatase</fullName>
    </recommendedName>
</protein>
<feature type="binding site" evidence="4">
    <location>
        <position position="58"/>
    </location>
    <ligand>
        <name>Mg(2+)</name>
        <dbReference type="ChEBI" id="CHEBI:18420"/>
        <label>1</label>
        <note>catalytic</note>
    </ligand>
</feature>
<sequence>MLRSVAAEVITPRFRNLSDDQIFEKKPGDYVTVADRESEVEITKALREAYPDALIVGEEATFKDPSLPDGLLEADHAFTIDPIDGTGNYVRGSDKHAVMLAELKNGQLSRSWIWLPMFRKAYVAERGNGVFLNGQRLSPIERTGVALGGTSRKNLQGYDAEGKLEPTTTTNNCAGVDYADLLEGSIDYFLYTSPKPWDHLPGQLMLQEIGGEILKMDGSPYDASGDASIIFSGSNVERLQQIIDAWKPNLDK</sequence>
<evidence type="ECO:0000256" key="2">
    <source>
        <dbReference type="ARBA" id="ARBA00022801"/>
    </source>
</evidence>
<dbReference type="Gene3D" id="3.40.190.80">
    <property type="match status" value="1"/>
</dbReference>
<evidence type="ECO:0000256" key="3">
    <source>
        <dbReference type="ARBA" id="ARBA00022842"/>
    </source>
</evidence>
<reference evidence="5 6" key="1">
    <citation type="submission" date="2013-04" db="EMBL/GenBank/DDBJ databases">
        <title>The Genome Sequence of Propionimicrobium lymphophilum ACS-093-V-SCH5.</title>
        <authorList>
            <consortium name="The Broad Institute Genomics Platform"/>
            <person name="Earl A."/>
            <person name="Ward D."/>
            <person name="Feldgarden M."/>
            <person name="Gevers D."/>
            <person name="Saerens B."/>
            <person name="Vaneechoutte M."/>
            <person name="Walker B."/>
            <person name="Young S."/>
            <person name="Zeng Q."/>
            <person name="Gargeya S."/>
            <person name="Fitzgerald M."/>
            <person name="Haas B."/>
            <person name="Abouelleil A."/>
            <person name="Allen A.W."/>
            <person name="Alvarado L."/>
            <person name="Arachchi H.M."/>
            <person name="Berlin A.M."/>
            <person name="Chapman S.B."/>
            <person name="Gainer-Dewar J."/>
            <person name="Goldberg J."/>
            <person name="Griggs A."/>
            <person name="Gujja S."/>
            <person name="Hansen M."/>
            <person name="Howarth C."/>
            <person name="Imamovic A."/>
            <person name="Ireland A."/>
            <person name="Larimer J."/>
            <person name="McCowan C."/>
            <person name="Murphy C."/>
            <person name="Pearson M."/>
            <person name="Poon T.W."/>
            <person name="Priest M."/>
            <person name="Roberts A."/>
            <person name="Saif S."/>
            <person name="Shea T."/>
            <person name="Sisk P."/>
            <person name="Sykes S."/>
            <person name="Wortman J."/>
            <person name="Nusbaum C."/>
            <person name="Birren B."/>
        </authorList>
    </citation>
    <scope>NUCLEOTIDE SEQUENCE [LARGE SCALE GENOMIC DNA]</scope>
    <source>
        <strain evidence="5 6">ACS-093-V-SCH5</strain>
    </source>
</reference>
<dbReference type="GO" id="GO:0046872">
    <property type="term" value="F:metal ion binding"/>
    <property type="evidence" value="ECO:0007669"/>
    <property type="project" value="UniProtKB-KW"/>
</dbReference>
<feature type="binding site" evidence="4">
    <location>
        <position position="84"/>
    </location>
    <ligand>
        <name>Mg(2+)</name>
        <dbReference type="ChEBI" id="CHEBI:18420"/>
        <label>1</label>
        <note>catalytic</note>
    </ligand>
</feature>
<feature type="binding site" evidence="4">
    <location>
        <position position="81"/>
    </location>
    <ligand>
        <name>Mg(2+)</name>
        <dbReference type="ChEBI" id="CHEBI:18420"/>
        <label>1</label>
        <note>catalytic</note>
    </ligand>
</feature>
<keyword evidence="2" id="KW-0378">Hydrolase</keyword>
<dbReference type="EMBL" id="AGZR01000009">
    <property type="protein sequence ID" value="EPD31932.1"/>
    <property type="molecule type" value="Genomic_DNA"/>
</dbReference>
<dbReference type="CDD" id="cd01637">
    <property type="entry name" value="IMPase_like"/>
    <property type="match status" value="1"/>
</dbReference>
<evidence type="ECO:0000313" key="5">
    <source>
        <dbReference type="EMBL" id="EPD31932.1"/>
    </source>
</evidence>
<keyword evidence="6" id="KW-1185">Reference proteome</keyword>
<name>S2WH02_9ACTN</name>
<feature type="binding site" evidence="4">
    <location>
        <position position="198"/>
    </location>
    <ligand>
        <name>Mg(2+)</name>
        <dbReference type="ChEBI" id="CHEBI:18420"/>
        <label>1</label>
        <note>catalytic</note>
    </ligand>
</feature>
<dbReference type="InterPro" id="IPR000760">
    <property type="entry name" value="Inositol_monophosphatase-like"/>
</dbReference>
<dbReference type="PANTHER" id="PTHR20854:SF4">
    <property type="entry name" value="INOSITOL-1-MONOPHOSPHATASE-RELATED"/>
    <property type="match status" value="1"/>
</dbReference>
<dbReference type="AlphaFoldDB" id="S2WH02"/>
<organism evidence="5 6">
    <name type="scientific">Propionimicrobium lymphophilum ACS-093-V-SCH5</name>
    <dbReference type="NCBI Taxonomy" id="883161"/>
    <lineage>
        <taxon>Bacteria</taxon>
        <taxon>Bacillati</taxon>
        <taxon>Actinomycetota</taxon>
        <taxon>Actinomycetes</taxon>
        <taxon>Propionibacteriales</taxon>
        <taxon>Propionibacteriaceae</taxon>
        <taxon>Propionimicrobium</taxon>
    </lineage>
</organism>
<dbReference type="GO" id="GO:0007165">
    <property type="term" value="P:signal transduction"/>
    <property type="evidence" value="ECO:0007669"/>
    <property type="project" value="TreeGrafter"/>
</dbReference>
<dbReference type="Pfam" id="PF00459">
    <property type="entry name" value="Inositol_P"/>
    <property type="match status" value="1"/>
</dbReference>
<accession>S2WH02</accession>
<keyword evidence="1 4" id="KW-0479">Metal-binding</keyword>
<dbReference type="GO" id="GO:0008934">
    <property type="term" value="F:inositol monophosphate 1-phosphatase activity"/>
    <property type="evidence" value="ECO:0007669"/>
    <property type="project" value="TreeGrafter"/>
</dbReference>
<comment type="cofactor">
    <cofactor evidence="4">
        <name>Mg(2+)</name>
        <dbReference type="ChEBI" id="CHEBI:18420"/>
    </cofactor>
</comment>
<dbReference type="PANTHER" id="PTHR20854">
    <property type="entry name" value="INOSITOL MONOPHOSPHATASE"/>
    <property type="match status" value="1"/>
</dbReference>
<dbReference type="GO" id="GO:0006020">
    <property type="term" value="P:inositol metabolic process"/>
    <property type="evidence" value="ECO:0007669"/>
    <property type="project" value="TreeGrafter"/>
</dbReference>
<feature type="binding site" evidence="4">
    <location>
        <position position="83"/>
    </location>
    <ligand>
        <name>Mg(2+)</name>
        <dbReference type="ChEBI" id="CHEBI:18420"/>
        <label>1</label>
        <note>catalytic</note>
    </ligand>
</feature>
<dbReference type="STRING" id="883161.HMPREF9306_01489"/>
<dbReference type="PRINTS" id="PR00377">
    <property type="entry name" value="IMPHPHTASES"/>
</dbReference>
<dbReference type="HOGENOM" id="CLU_044118_6_0_11"/>